<evidence type="ECO:0000313" key="14">
    <source>
        <dbReference type="EMBL" id="TWJ18040.1"/>
    </source>
</evidence>
<accession>A0A562VJH5</accession>
<dbReference type="AlphaFoldDB" id="A0A562VJH5"/>
<evidence type="ECO:0000256" key="7">
    <source>
        <dbReference type="ARBA" id="ARBA00022519"/>
    </source>
</evidence>
<protein>
    <recommendedName>
        <fullName evidence="4 12">Flagellar motor switch protein FliM</fullName>
    </recommendedName>
</protein>
<feature type="domain" description="Flagellar motor switch protein FliN-like C-terminal" evidence="13">
    <location>
        <begin position="250"/>
        <end position="320"/>
    </location>
</feature>
<dbReference type="GO" id="GO:0050918">
    <property type="term" value="P:positive chemotaxis"/>
    <property type="evidence" value="ECO:0007669"/>
    <property type="project" value="TreeGrafter"/>
</dbReference>
<keyword evidence="14" id="KW-0282">Flagellum</keyword>
<keyword evidence="15" id="KW-1185">Reference proteome</keyword>
<evidence type="ECO:0000256" key="10">
    <source>
        <dbReference type="ARBA" id="ARBA00023143"/>
    </source>
</evidence>
<dbReference type="PANTHER" id="PTHR30034">
    <property type="entry name" value="FLAGELLAR MOTOR SWITCH PROTEIN FLIM"/>
    <property type="match status" value="1"/>
</dbReference>
<dbReference type="Proteomes" id="UP000319449">
    <property type="component" value="Unassembled WGS sequence"/>
</dbReference>
<comment type="subcellular location">
    <subcellularLocation>
        <location evidence="1">Bacterial flagellum basal body</location>
    </subcellularLocation>
    <subcellularLocation>
        <location evidence="2">Cell inner membrane</location>
        <topology evidence="2">Peripheral membrane protein</topology>
    </subcellularLocation>
</comment>
<evidence type="ECO:0000259" key="13">
    <source>
        <dbReference type="Pfam" id="PF01052"/>
    </source>
</evidence>
<name>A0A562VJH5_9BACT</name>
<dbReference type="PANTHER" id="PTHR30034:SF3">
    <property type="entry name" value="FLAGELLAR MOTOR SWITCH PROTEIN FLIM"/>
    <property type="match status" value="1"/>
</dbReference>
<dbReference type="InterPro" id="IPR028976">
    <property type="entry name" value="CheC-like_sf"/>
</dbReference>
<keyword evidence="7" id="KW-0997">Cell inner membrane</keyword>
<evidence type="ECO:0000256" key="8">
    <source>
        <dbReference type="ARBA" id="ARBA00022779"/>
    </source>
</evidence>
<comment type="similarity">
    <text evidence="3">Belongs to the FliM family.</text>
</comment>
<keyword evidence="8" id="KW-0283">Flagellar rotation</keyword>
<evidence type="ECO:0000256" key="5">
    <source>
        <dbReference type="ARBA" id="ARBA00022475"/>
    </source>
</evidence>
<evidence type="ECO:0000256" key="3">
    <source>
        <dbReference type="ARBA" id="ARBA00011049"/>
    </source>
</evidence>
<evidence type="ECO:0000256" key="12">
    <source>
        <dbReference type="NCBIfam" id="TIGR01397"/>
    </source>
</evidence>
<organism evidence="14 15">
    <name type="scientific">Geobacter argillaceus</name>
    <dbReference type="NCBI Taxonomy" id="345631"/>
    <lineage>
        <taxon>Bacteria</taxon>
        <taxon>Pseudomonadati</taxon>
        <taxon>Thermodesulfobacteriota</taxon>
        <taxon>Desulfuromonadia</taxon>
        <taxon>Geobacterales</taxon>
        <taxon>Geobacteraceae</taxon>
        <taxon>Geobacter</taxon>
    </lineage>
</organism>
<keyword evidence="10" id="KW-0975">Bacterial flagellum</keyword>
<comment type="caution">
    <text evidence="14">The sequence shown here is derived from an EMBL/GenBank/DDBJ whole genome shotgun (WGS) entry which is preliminary data.</text>
</comment>
<keyword evidence="5" id="KW-1003">Cell membrane</keyword>
<dbReference type="GO" id="GO:0071978">
    <property type="term" value="P:bacterial-type flagellum-dependent swarming motility"/>
    <property type="evidence" value="ECO:0007669"/>
    <property type="project" value="TreeGrafter"/>
</dbReference>
<dbReference type="RefSeq" id="WP_145023811.1">
    <property type="nucleotide sequence ID" value="NZ_VLLN01000018.1"/>
</dbReference>
<dbReference type="PRINTS" id="PR00955">
    <property type="entry name" value="FLGMOTORFLIM"/>
</dbReference>
<dbReference type="GO" id="GO:0005886">
    <property type="term" value="C:plasma membrane"/>
    <property type="evidence" value="ECO:0007669"/>
    <property type="project" value="UniProtKB-SubCell"/>
</dbReference>
<keyword evidence="14" id="KW-0966">Cell projection</keyword>
<dbReference type="SUPFAM" id="SSF103039">
    <property type="entry name" value="CheC-like"/>
    <property type="match status" value="1"/>
</dbReference>
<dbReference type="InterPro" id="IPR001543">
    <property type="entry name" value="FliN-like_C"/>
</dbReference>
<dbReference type="InterPro" id="IPR036429">
    <property type="entry name" value="SpoA-like_sf"/>
</dbReference>
<reference evidence="14 15" key="1">
    <citation type="submission" date="2019-07" db="EMBL/GenBank/DDBJ databases">
        <title>Genomic Encyclopedia of Archaeal and Bacterial Type Strains, Phase II (KMG-II): from individual species to whole genera.</title>
        <authorList>
            <person name="Goeker M."/>
        </authorList>
    </citation>
    <scope>NUCLEOTIDE SEQUENCE [LARGE SCALE GENOMIC DNA]</scope>
    <source>
        <strain evidence="14 15">ATCC BAA-1139</strain>
    </source>
</reference>
<dbReference type="NCBIfam" id="TIGR01397">
    <property type="entry name" value="fliM_switch"/>
    <property type="match status" value="1"/>
</dbReference>
<evidence type="ECO:0000256" key="6">
    <source>
        <dbReference type="ARBA" id="ARBA00022500"/>
    </source>
</evidence>
<evidence type="ECO:0000256" key="9">
    <source>
        <dbReference type="ARBA" id="ARBA00023136"/>
    </source>
</evidence>
<evidence type="ECO:0000313" key="15">
    <source>
        <dbReference type="Proteomes" id="UP000319449"/>
    </source>
</evidence>
<proteinExistence type="inferred from homology"/>
<dbReference type="Pfam" id="PF01052">
    <property type="entry name" value="FliMN_C"/>
    <property type="match status" value="1"/>
</dbReference>
<dbReference type="Pfam" id="PF02154">
    <property type="entry name" value="FliM"/>
    <property type="match status" value="1"/>
</dbReference>
<evidence type="ECO:0000256" key="4">
    <source>
        <dbReference type="ARBA" id="ARBA00021898"/>
    </source>
</evidence>
<sequence length="329" mass="36654">MENILTKEEIEALLSAVFDGRIDPEKELARQEGAIAKYDLFSTESHKGYVPNLDIIFDGFIRYSRVSLSSRLRKSVEYRKAGSRACKFDDFLQSLPTPVCLAIFKLEPLKGAALLAMDSTLIFTFVDSILGGTGKPIVPTNRIFTSIELRLVEKLAKDLLVDMEKAWHPLQQVHLSLLKIEINPRLVNIVPPEYQVVSAELEIQVEDSVGSMLFAIPYMTIDPLRDKLKAGSHFDMMAVDPQWSQRLVSDLMDTPLEVAVEMGSTTITMDELLNLAPGDTIIIDKSDPAELTIKVGDAPKYKGIGGVRRGNKAVQITQVLKKEGDETYE</sequence>
<dbReference type="Gene3D" id="3.40.1550.10">
    <property type="entry name" value="CheC-like"/>
    <property type="match status" value="1"/>
</dbReference>
<dbReference type="Gene3D" id="2.30.330.10">
    <property type="entry name" value="SpoA-like"/>
    <property type="match status" value="1"/>
</dbReference>
<keyword evidence="14" id="KW-0969">Cilium</keyword>
<dbReference type="GO" id="GO:0003774">
    <property type="term" value="F:cytoskeletal motor activity"/>
    <property type="evidence" value="ECO:0007669"/>
    <property type="project" value="InterPro"/>
</dbReference>
<evidence type="ECO:0000256" key="2">
    <source>
        <dbReference type="ARBA" id="ARBA00004417"/>
    </source>
</evidence>
<dbReference type="CDD" id="cd17908">
    <property type="entry name" value="FliM"/>
    <property type="match status" value="1"/>
</dbReference>
<evidence type="ECO:0000256" key="11">
    <source>
        <dbReference type="ARBA" id="ARBA00025044"/>
    </source>
</evidence>
<dbReference type="PIRSF" id="PIRSF002888">
    <property type="entry name" value="FliM"/>
    <property type="match status" value="1"/>
</dbReference>
<dbReference type="SUPFAM" id="SSF101801">
    <property type="entry name" value="Surface presentation of antigens (SPOA)"/>
    <property type="match status" value="1"/>
</dbReference>
<dbReference type="InterPro" id="IPR001689">
    <property type="entry name" value="Flag_FliM"/>
</dbReference>
<comment type="function">
    <text evidence="11">FliM is one of three proteins (FliG, FliN, FliM) that forms the rotor-mounted switch complex (C ring), located at the base of the basal body. This complex interacts with the CheY and CheZ chemotaxis proteins, in addition to contacting components of the motor that determine the direction of flagellar rotation.</text>
</comment>
<keyword evidence="9" id="KW-0472">Membrane</keyword>
<keyword evidence="6" id="KW-0145">Chemotaxis</keyword>
<dbReference type="OrthoDB" id="9806941at2"/>
<dbReference type="GO" id="GO:0009425">
    <property type="term" value="C:bacterial-type flagellum basal body"/>
    <property type="evidence" value="ECO:0007669"/>
    <property type="project" value="UniProtKB-SubCell"/>
</dbReference>
<dbReference type="EMBL" id="VLLN01000018">
    <property type="protein sequence ID" value="TWJ18040.1"/>
    <property type="molecule type" value="Genomic_DNA"/>
</dbReference>
<evidence type="ECO:0000256" key="1">
    <source>
        <dbReference type="ARBA" id="ARBA00004117"/>
    </source>
</evidence>
<gene>
    <name evidence="14" type="ORF">JN12_02801</name>
</gene>